<keyword evidence="2" id="KW-0812">Transmembrane</keyword>
<feature type="domain" description="Type II secretion system protein GspB C-terminal" evidence="3">
    <location>
        <begin position="187"/>
        <end position="245"/>
    </location>
</feature>
<feature type="region of interest" description="Disordered" evidence="1">
    <location>
        <begin position="154"/>
        <end position="179"/>
    </location>
</feature>
<feature type="transmembrane region" description="Helical" evidence="2">
    <location>
        <begin position="41"/>
        <end position="62"/>
    </location>
</feature>
<keyword evidence="2" id="KW-0472">Membrane</keyword>
<gene>
    <name evidence="4" type="ORF">WG929_09145</name>
</gene>
<dbReference type="Proteomes" id="UP001620597">
    <property type="component" value="Unassembled WGS sequence"/>
</dbReference>
<evidence type="ECO:0000313" key="4">
    <source>
        <dbReference type="EMBL" id="MFK4752569.1"/>
    </source>
</evidence>
<sequence length="255" mass="26897">MSYILDALKKSQQQRSDGASDSALTPLLTTPAVVAPVAAHLPLSLVVIVFLAVIGAFGLYFFSAGTGSDPYPDKQTTPVAAKPVESEPVPAIEATVVVAPADGQPTVALQSTPQVQSQLRPEVVRATDFVPAEVKPVVTLAPEPVTALPAPVVSASSMPRPEAPESQASSSSIEHRHLPPLSSLRKVPDLIITGHIYSQDSSARTVSMNGREWYEGDLIVPGVFLQTITPTGIVLDVDGYPFSINRNSGWQSIGE</sequence>
<reference evidence="4 5" key="1">
    <citation type="submission" date="2024-03" db="EMBL/GenBank/DDBJ databases">
        <title>High-quality draft genome sequence of Oceanobacter sp. wDCs-4.</title>
        <authorList>
            <person name="Dong C."/>
        </authorList>
    </citation>
    <scope>NUCLEOTIDE SEQUENCE [LARGE SCALE GENOMIC DNA]</scope>
    <source>
        <strain evidence="5">wDCs-4</strain>
    </source>
</reference>
<comment type="caution">
    <text evidence="4">The sequence shown here is derived from an EMBL/GenBank/DDBJ whole genome shotgun (WGS) entry which is preliminary data.</text>
</comment>
<evidence type="ECO:0000256" key="2">
    <source>
        <dbReference type="SAM" id="Phobius"/>
    </source>
</evidence>
<evidence type="ECO:0000256" key="1">
    <source>
        <dbReference type="SAM" id="MobiDB-lite"/>
    </source>
</evidence>
<dbReference type="RefSeq" id="WP_416205789.1">
    <property type="nucleotide sequence ID" value="NZ_JBBKTX010000009.1"/>
</dbReference>
<evidence type="ECO:0000259" key="3">
    <source>
        <dbReference type="Pfam" id="PF16537"/>
    </source>
</evidence>
<organism evidence="4 5">
    <name type="scientific">Oceanobacter antarcticus</name>
    <dbReference type="NCBI Taxonomy" id="3133425"/>
    <lineage>
        <taxon>Bacteria</taxon>
        <taxon>Pseudomonadati</taxon>
        <taxon>Pseudomonadota</taxon>
        <taxon>Gammaproteobacteria</taxon>
        <taxon>Oceanospirillales</taxon>
        <taxon>Oceanospirillaceae</taxon>
        <taxon>Oceanobacter</taxon>
    </lineage>
</organism>
<proteinExistence type="predicted"/>
<evidence type="ECO:0000313" key="5">
    <source>
        <dbReference type="Proteomes" id="UP001620597"/>
    </source>
</evidence>
<keyword evidence="2" id="KW-1133">Transmembrane helix</keyword>
<protein>
    <submittedName>
        <fullName evidence="4">General secretion pathway protein GspB</fullName>
    </submittedName>
</protein>
<dbReference type="InterPro" id="IPR032389">
    <property type="entry name" value="GspB_C"/>
</dbReference>
<name>A0ABW8NHY2_9GAMM</name>
<dbReference type="Pfam" id="PF16537">
    <property type="entry name" value="T2SSB"/>
    <property type="match status" value="1"/>
</dbReference>
<keyword evidence="5" id="KW-1185">Reference proteome</keyword>
<dbReference type="EMBL" id="JBBKTX010000009">
    <property type="protein sequence ID" value="MFK4752569.1"/>
    <property type="molecule type" value="Genomic_DNA"/>
</dbReference>
<accession>A0ABW8NHY2</accession>